<dbReference type="EMBL" id="LIIK01000025">
    <property type="protein sequence ID" value="KQM08689.1"/>
    <property type="molecule type" value="Genomic_DNA"/>
</dbReference>
<dbReference type="STRING" id="1702214.AL399_05895"/>
<dbReference type="AlphaFoldDB" id="A0A0Q4B8W7"/>
<reference evidence="1" key="1">
    <citation type="submission" date="2015-08" db="EMBL/GenBank/DDBJ databases">
        <title>Candidatus Bacteriodes Periocalifornicus.</title>
        <authorList>
            <person name="McLean J.S."/>
            <person name="Kelley S."/>
        </authorList>
    </citation>
    <scope>NUCLEOTIDE SEQUENCE [LARGE SCALE GENOMIC DNA]</scope>
    <source>
        <strain evidence="1">12B</strain>
    </source>
</reference>
<dbReference type="Proteomes" id="UP000054172">
    <property type="component" value="Unassembled WGS sequence"/>
</dbReference>
<accession>A0A0Q4B8W7</accession>
<evidence type="ECO:0000313" key="2">
    <source>
        <dbReference type="Proteomes" id="UP000054172"/>
    </source>
</evidence>
<sequence length="136" mass="14954">MGSEGNLFSDFVRDPRRAREGWHAFKGLLAHHLTGIWAVPSPYQPNTWVASCSDFVAKSEHEATQVLGWCQVGGVDSGGYLGGKGGGFWCFFAVFVIYNQDIERIILFCHRGLFCAGKRGEGLGSQGRFSVLETVH</sequence>
<evidence type="ECO:0000313" key="1">
    <source>
        <dbReference type="EMBL" id="KQM08689.1"/>
    </source>
</evidence>
<comment type="caution">
    <text evidence="1">The sequence shown here is derived from an EMBL/GenBank/DDBJ whole genome shotgun (WGS) entry which is preliminary data.</text>
</comment>
<gene>
    <name evidence="1" type="ORF">AL399_05895</name>
</gene>
<dbReference type="PATRIC" id="fig|1702214.3.peg.420"/>
<keyword evidence="2" id="KW-1185">Reference proteome</keyword>
<protein>
    <submittedName>
        <fullName evidence="1">Uncharacterized protein</fullName>
    </submittedName>
</protein>
<name>A0A0Q4B8W7_9BACT</name>
<proteinExistence type="predicted"/>
<organism evidence="1 2">
    <name type="scientific">Candidatus [Bacteroides] periocalifornicus</name>
    <dbReference type="NCBI Taxonomy" id="1702214"/>
    <lineage>
        <taxon>Bacteria</taxon>
        <taxon>Pseudomonadati</taxon>
        <taxon>Bacteroidota</taxon>
    </lineage>
</organism>